<accession>A0A1B1PAM3</accession>
<dbReference type="EMBL" id="KX349901">
    <property type="protein sequence ID" value="ANT41216.1"/>
    <property type="molecule type" value="Genomic_DNA"/>
</dbReference>
<dbReference type="GeneID" id="29063926"/>
<proteinExistence type="predicted"/>
<dbReference type="KEGG" id="vg:29063926"/>
<keyword evidence="2" id="KW-1185">Reference proteome</keyword>
<organism evidence="1 2">
    <name type="scientific">Bacillus phage Stitch</name>
    <dbReference type="NCBI Taxonomy" id="1874002"/>
    <lineage>
        <taxon>Viruses</taxon>
        <taxon>Duplodnaviria</taxon>
        <taxon>Heunggongvirae</taxon>
        <taxon>Uroviricota</taxon>
        <taxon>Caudoviricetes</taxon>
        <taxon>Salasmaviridae</taxon>
        <taxon>Northropvirinae</taxon>
        <taxon>Claudivirus</taxon>
        <taxon>Claudivirus stitch</taxon>
    </lineage>
</organism>
<dbReference type="RefSeq" id="YP_009281729.1">
    <property type="nucleotide sequence ID" value="NC_031032.1"/>
</dbReference>
<gene>
    <name evidence="1" type="ORF">STITCH_17</name>
</gene>
<reference evidence="2" key="1">
    <citation type="submission" date="2016-05" db="EMBL/GenBank/DDBJ databases">
        <authorList>
            <person name="Brouilette A.K."/>
            <person name="Todd E.A."/>
            <person name="Brooke A."/>
            <person name="Cochran E."/>
            <person name="Alali E.A."/>
            <person name="Alhouri R.A."/>
            <person name="Bannister J.W."/>
            <person name="Churchin D.C."/>
            <person name="Colclough C.L."/>
            <person name="Gibbs D.R."/>
            <person name="Graca A.E."/>
            <person name="Helton M.C."/>
            <person name="Hoerster J.O."/>
            <person name="Irvin A.N."/>
            <person name="Johnson S."/>
            <person name="Kasprzak M.L."/>
            <person name="Marchese A.R."/>
            <person name="Minahan N.T."/>
            <person name="Sauder A.B."/>
            <person name="Straub J.C."/>
            <person name="Torres C.T."/>
            <person name="Scott C.M."/>
            <person name="Temple L.M."/>
        </authorList>
    </citation>
    <scope>NUCLEOTIDE SEQUENCE [LARGE SCALE GENOMIC DNA]</scope>
</reference>
<dbReference type="Proteomes" id="UP000201988">
    <property type="component" value="Segment"/>
</dbReference>
<sequence length="44" mass="5142">MVDIFFDCGVLQVLEIETEKIAKENNYDPGELAKHVMWMIEDLN</sequence>
<evidence type="ECO:0000313" key="2">
    <source>
        <dbReference type="Proteomes" id="UP000201988"/>
    </source>
</evidence>
<evidence type="ECO:0000313" key="1">
    <source>
        <dbReference type="EMBL" id="ANT41216.1"/>
    </source>
</evidence>
<name>A0A1B1PAM3_9CAUD</name>
<protein>
    <submittedName>
        <fullName evidence="1">Uncharacterized protein</fullName>
    </submittedName>
</protein>